<evidence type="ECO:0000256" key="2">
    <source>
        <dbReference type="ARBA" id="ARBA00023033"/>
    </source>
</evidence>
<name>A0ABU5R934_9PSEU</name>
<dbReference type="InterPro" id="IPR050766">
    <property type="entry name" value="Bact_Lucif_Oxidored"/>
</dbReference>
<gene>
    <name evidence="4" type="ORF">VA596_22675</name>
</gene>
<dbReference type="InterPro" id="IPR011251">
    <property type="entry name" value="Luciferase-like_dom"/>
</dbReference>
<evidence type="ECO:0000313" key="5">
    <source>
        <dbReference type="Proteomes" id="UP001304298"/>
    </source>
</evidence>
<evidence type="ECO:0000259" key="3">
    <source>
        <dbReference type="Pfam" id="PF00296"/>
    </source>
</evidence>
<comment type="caution">
    <text evidence="4">The sequence shown here is derived from an EMBL/GenBank/DDBJ whole genome shotgun (WGS) entry which is preliminary data.</text>
</comment>
<keyword evidence="1" id="KW-0560">Oxidoreductase</keyword>
<accession>A0ABU5R934</accession>
<evidence type="ECO:0000313" key="4">
    <source>
        <dbReference type="EMBL" id="MEA5362360.1"/>
    </source>
</evidence>
<protein>
    <submittedName>
        <fullName evidence="4">LLM class flavin-dependent oxidoreductase</fullName>
    </submittedName>
</protein>
<dbReference type="InterPro" id="IPR036661">
    <property type="entry name" value="Luciferase-like_sf"/>
</dbReference>
<evidence type="ECO:0000256" key="1">
    <source>
        <dbReference type="ARBA" id="ARBA00023002"/>
    </source>
</evidence>
<dbReference type="Gene3D" id="3.20.20.30">
    <property type="entry name" value="Luciferase-like domain"/>
    <property type="match status" value="1"/>
</dbReference>
<dbReference type="RefSeq" id="WP_323329844.1">
    <property type="nucleotide sequence ID" value="NZ_JAYFSI010000005.1"/>
</dbReference>
<proteinExistence type="predicted"/>
<dbReference type="Proteomes" id="UP001304298">
    <property type="component" value="Unassembled WGS sequence"/>
</dbReference>
<sequence>MSVEIGVATLADRQPRTVDGREVTEAARLAQIVELGVQADEEGLDVFGVGEHHSGDFAVSSPVPVLSAVAARTSRIRLTSGVTVLSVHDPVRVYQDFATLDLLGAGRAEITVGRSAYPEPFALFGVDIAAYDEVFVEKLELLLRLRDEPVLSWRGRHRPPLDRAAVVPRSASLPIWIGAGGSPSSVARAGALGLPLILGYLGGNPGHLGHLADLYRAAGERAGHGDRLRVGVAAHYFGAASAEEAASTYRHYHDFMRPKRPGGGGYVVSQQDFTDGTGPDRPLMIGTSEHVTDKLVRLHDVVGYDRVQLLADWGGLPPDRVRESVHRLGSEIAPAVRAALDLTRKESA</sequence>
<dbReference type="PANTHER" id="PTHR30137">
    <property type="entry name" value="LUCIFERASE-LIKE MONOOXYGENASE"/>
    <property type="match status" value="1"/>
</dbReference>
<dbReference type="Pfam" id="PF00296">
    <property type="entry name" value="Bac_luciferase"/>
    <property type="match status" value="1"/>
</dbReference>
<organism evidence="4 5">
    <name type="scientific">Amycolatopsis heterodermiae</name>
    <dbReference type="NCBI Taxonomy" id="3110235"/>
    <lineage>
        <taxon>Bacteria</taxon>
        <taxon>Bacillati</taxon>
        <taxon>Actinomycetota</taxon>
        <taxon>Actinomycetes</taxon>
        <taxon>Pseudonocardiales</taxon>
        <taxon>Pseudonocardiaceae</taxon>
        <taxon>Amycolatopsis</taxon>
    </lineage>
</organism>
<dbReference type="SUPFAM" id="SSF51679">
    <property type="entry name" value="Bacterial luciferase-like"/>
    <property type="match status" value="1"/>
</dbReference>
<keyword evidence="5" id="KW-1185">Reference proteome</keyword>
<dbReference type="EMBL" id="JAYFSI010000005">
    <property type="protein sequence ID" value="MEA5362360.1"/>
    <property type="molecule type" value="Genomic_DNA"/>
</dbReference>
<keyword evidence="2" id="KW-0503">Monooxygenase</keyword>
<reference evidence="4 5" key="1">
    <citation type="submission" date="2023-12" db="EMBL/GenBank/DDBJ databases">
        <title>Amycolatopsis sp. V23-08.</title>
        <authorList>
            <person name="Somphong A."/>
        </authorList>
    </citation>
    <scope>NUCLEOTIDE SEQUENCE [LARGE SCALE GENOMIC DNA]</scope>
    <source>
        <strain evidence="4 5">V23-08</strain>
    </source>
</reference>
<dbReference type="PANTHER" id="PTHR30137:SF8">
    <property type="entry name" value="BLR5498 PROTEIN"/>
    <property type="match status" value="1"/>
</dbReference>
<feature type="domain" description="Luciferase-like" evidence="3">
    <location>
        <begin position="4"/>
        <end position="301"/>
    </location>
</feature>